<comment type="caution">
    <text evidence="2">The sequence shown here is derived from an EMBL/GenBank/DDBJ whole genome shotgun (WGS) entry which is preliminary data.</text>
</comment>
<evidence type="ECO:0000313" key="2">
    <source>
        <dbReference type="EMBL" id="TWT90676.1"/>
    </source>
</evidence>
<dbReference type="AlphaFoldDB" id="A0A5C5ZTZ8"/>
<keyword evidence="3" id="KW-1185">Reference proteome</keyword>
<dbReference type="CDD" id="cd19166">
    <property type="entry name" value="HemeO-bac"/>
    <property type="match status" value="1"/>
</dbReference>
<dbReference type="GO" id="GO:0006788">
    <property type="term" value="P:heme oxidation"/>
    <property type="evidence" value="ECO:0007669"/>
    <property type="project" value="InterPro"/>
</dbReference>
<dbReference type="Proteomes" id="UP000315440">
    <property type="component" value="Unassembled WGS sequence"/>
</dbReference>
<evidence type="ECO:0000313" key="3">
    <source>
        <dbReference type="Proteomes" id="UP000315440"/>
    </source>
</evidence>
<dbReference type="EMBL" id="SJPQ01000001">
    <property type="protein sequence ID" value="TWT90676.1"/>
    <property type="molecule type" value="Genomic_DNA"/>
</dbReference>
<dbReference type="SUPFAM" id="SSF48613">
    <property type="entry name" value="Heme oxygenase-like"/>
    <property type="match status" value="1"/>
</dbReference>
<dbReference type="InterPro" id="IPR016053">
    <property type="entry name" value="Haem_Oase-like"/>
</dbReference>
<evidence type="ECO:0000256" key="1">
    <source>
        <dbReference type="SAM" id="MobiDB-lite"/>
    </source>
</evidence>
<protein>
    <submittedName>
        <fullName evidence="2">Heme oxygenase</fullName>
    </submittedName>
</protein>
<organism evidence="2 3">
    <name type="scientific">Pseudobythopirellula maris</name>
    <dbReference type="NCBI Taxonomy" id="2527991"/>
    <lineage>
        <taxon>Bacteria</taxon>
        <taxon>Pseudomonadati</taxon>
        <taxon>Planctomycetota</taxon>
        <taxon>Planctomycetia</taxon>
        <taxon>Pirellulales</taxon>
        <taxon>Lacipirellulaceae</taxon>
        <taxon>Pseudobythopirellula</taxon>
    </lineage>
</organism>
<sequence length="233" mass="25417">MTAESLNGMGDDAPVAAPRFPPTSGGRTISGSIPISEHLRRSTETLHKDVEGRVDWRAAFSSAECYRDLLRRIYRVQAPADRAIEHHLSEPPDWLASRRRAGRLELDLSCVLAKGDTTKPDDAAGSGAVPRQETHADFSWVENAEHAAGVLYVLEGSTMGSRYLARSLEKSLGVCPGAGGDYFSAYGSETESRWSATKAWLDEEFAAETQRAPVEHAARRTFEIYGQHVGGAE</sequence>
<dbReference type="Pfam" id="PF01126">
    <property type="entry name" value="Heme_oxygenase"/>
    <property type="match status" value="1"/>
</dbReference>
<reference evidence="2 3" key="1">
    <citation type="submission" date="2019-02" db="EMBL/GenBank/DDBJ databases">
        <title>Deep-cultivation of Planctomycetes and their phenomic and genomic characterization uncovers novel biology.</title>
        <authorList>
            <person name="Wiegand S."/>
            <person name="Jogler M."/>
            <person name="Boedeker C."/>
            <person name="Pinto D."/>
            <person name="Vollmers J."/>
            <person name="Rivas-Marin E."/>
            <person name="Kohn T."/>
            <person name="Peeters S.H."/>
            <person name="Heuer A."/>
            <person name="Rast P."/>
            <person name="Oberbeckmann S."/>
            <person name="Bunk B."/>
            <person name="Jeske O."/>
            <person name="Meyerdierks A."/>
            <person name="Storesund J.E."/>
            <person name="Kallscheuer N."/>
            <person name="Luecker S."/>
            <person name="Lage O.M."/>
            <person name="Pohl T."/>
            <person name="Merkel B.J."/>
            <person name="Hornburger P."/>
            <person name="Mueller R.-W."/>
            <person name="Bruemmer F."/>
            <person name="Labrenz M."/>
            <person name="Spormann A.M."/>
            <person name="Op Den Camp H."/>
            <person name="Overmann J."/>
            <person name="Amann R."/>
            <person name="Jetten M.S.M."/>
            <person name="Mascher T."/>
            <person name="Medema M.H."/>
            <person name="Devos D.P."/>
            <person name="Kaster A.-K."/>
            <person name="Ovreas L."/>
            <person name="Rohde M."/>
            <person name="Galperin M.Y."/>
            <person name="Jogler C."/>
        </authorList>
    </citation>
    <scope>NUCLEOTIDE SEQUENCE [LARGE SCALE GENOMIC DNA]</scope>
    <source>
        <strain evidence="2 3">Mal64</strain>
    </source>
</reference>
<dbReference type="OrthoDB" id="114943at2"/>
<dbReference type="GO" id="GO:0004392">
    <property type="term" value="F:heme oxygenase (decyclizing) activity"/>
    <property type="evidence" value="ECO:0007669"/>
    <property type="project" value="InterPro"/>
</dbReference>
<dbReference type="InterPro" id="IPR016084">
    <property type="entry name" value="Haem_Oase-like_multi-hlx"/>
</dbReference>
<name>A0A5C5ZTZ8_9BACT</name>
<dbReference type="Gene3D" id="1.20.910.10">
    <property type="entry name" value="Heme oxygenase-like"/>
    <property type="match status" value="1"/>
</dbReference>
<proteinExistence type="predicted"/>
<accession>A0A5C5ZTZ8</accession>
<gene>
    <name evidence="2" type="ORF">Mal64_10710</name>
</gene>
<feature type="region of interest" description="Disordered" evidence="1">
    <location>
        <begin position="1"/>
        <end position="31"/>
    </location>
</feature>